<dbReference type="InterPro" id="IPR036849">
    <property type="entry name" value="Enolase-like_C_sf"/>
</dbReference>
<dbReference type="UniPathway" id="UPA00079"/>
<dbReference type="PANTHER" id="PTHR48073">
    <property type="entry name" value="O-SUCCINYLBENZOATE SYNTHASE-RELATED"/>
    <property type="match status" value="1"/>
</dbReference>
<proteinExistence type="inferred from homology"/>
<dbReference type="EMBL" id="BMNJ01000002">
    <property type="protein sequence ID" value="GGO95909.1"/>
    <property type="molecule type" value="Genomic_DNA"/>
</dbReference>
<protein>
    <recommendedName>
        <fullName evidence="4">o-succinylbenzoate synthase</fullName>
        <shortName evidence="4">OSB synthase</shortName>
        <shortName evidence="4">OSBS</shortName>
        <ecNumber evidence="4">4.2.1.113</ecNumber>
    </recommendedName>
    <alternativeName>
        <fullName evidence="4">4-(2'-carboxyphenyl)-4-oxybutyric acid synthase</fullName>
    </alternativeName>
    <alternativeName>
        <fullName evidence="4">o-succinylbenzoic acid synthase</fullName>
    </alternativeName>
</protein>
<keyword evidence="4" id="KW-0474">Menaquinone biosynthesis</keyword>
<comment type="similarity">
    <text evidence="4">Belongs to the mandelate racemase/muconate lactonizing enzyme family. MenC type 1 subfamily.</text>
</comment>
<keyword evidence="7" id="KW-1185">Reference proteome</keyword>
<dbReference type="SFLD" id="SFLDS00001">
    <property type="entry name" value="Enolase"/>
    <property type="match status" value="1"/>
</dbReference>
<dbReference type="CDD" id="cd03320">
    <property type="entry name" value="OSBS"/>
    <property type="match status" value="1"/>
</dbReference>
<reference evidence="6" key="1">
    <citation type="journal article" date="2014" name="Int. J. Syst. Evol. Microbiol.">
        <title>Complete genome sequence of Corynebacterium casei LMG S-19264T (=DSM 44701T), isolated from a smear-ripened cheese.</title>
        <authorList>
            <consortium name="US DOE Joint Genome Institute (JGI-PGF)"/>
            <person name="Walter F."/>
            <person name="Albersmeier A."/>
            <person name="Kalinowski J."/>
            <person name="Ruckert C."/>
        </authorList>
    </citation>
    <scope>NUCLEOTIDE SEQUENCE</scope>
    <source>
        <strain evidence="6">CGMCC 4.7372</strain>
    </source>
</reference>
<evidence type="ECO:0000256" key="1">
    <source>
        <dbReference type="ARBA" id="ARBA00022723"/>
    </source>
</evidence>
<dbReference type="Pfam" id="PF13378">
    <property type="entry name" value="MR_MLE_C"/>
    <property type="match status" value="1"/>
</dbReference>
<reference evidence="6" key="2">
    <citation type="submission" date="2020-09" db="EMBL/GenBank/DDBJ databases">
        <authorList>
            <person name="Sun Q."/>
            <person name="Zhou Y."/>
        </authorList>
    </citation>
    <scope>NUCLEOTIDE SEQUENCE</scope>
    <source>
        <strain evidence="6">CGMCC 4.7372</strain>
    </source>
</reference>
<evidence type="ECO:0000256" key="2">
    <source>
        <dbReference type="ARBA" id="ARBA00022842"/>
    </source>
</evidence>
<dbReference type="GO" id="GO:0009234">
    <property type="term" value="P:menaquinone biosynthetic process"/>
    <property type="evidence" value="ECO:0007669"/>
    <property type="project" value="UniProtKB-UniRule"/>
</dbReference>
<organism evidence="6 7">
    <name type="scientific">Actinomyces gaoshouyii</name>
    <dbReference type="NCBI Taxonomy" id="1960083"/>
    <lineage>
        <taxon>Bacteria</taxon>
        <taxon>Bacillati</taxon>
        <taxon>Actinomycetota</taxon>
        <taxon>Actinomycetes</taxon>
        <taxon>Actinomycetales</taxon>
        <taxon>Actinomycetaceae</taxon>
        <taxon>Actinomyces</taxon>
    </lineage>
</organism>
<dbReference type="GO" id="GO:0000287">
    <property type="term" value="F:magnesium ion binding"/>
    <property type="evidence" value="ECO:0007669"/>
    <property type="project" value="UniProtKB-UniRule"/>
</dbReference>
<dbReference type="GO" id="GO:0043748">
    <property type="term" value="F:O-succinylbenzoate synthase activity"/>
    <property type="evidence" value="ECO:0007669"/>
    <property type="project" value="UniProtKB-EC"/>
</dbReference>
<feature type="binding site" evidence="4">
    <location>
        <position position="228"/>
    </location>
    <ligand>
        <name>Mg(2+)</name>
        <dbReference type="ChEBI" id="CHEBI:18420"/>
    </ligand>
</feature>
<keyword evidence="1 4" id="KW-0479">Metal-binding</keyword>
<dbReference type="AlphaFoldDB" id="A0A8H9H8L7"/>
<comment type="function">
    <text evidence="4">Converts 2-succinyl-6-hydroxy-2,4-cyclohexadiene-1-carboxylate (SHCHC) to 2-succinylbenzoate (OSB).</text>
</comment>
<accession>A0A8H9H8L7</accession>
<keyword evidence="2 4" id="KW-0460">Magnesium</keyword>
<comment type="cofactor">
    <cofactor evidence="4">
        <name>a divalent metal cation</name>
        <dbReference type="ChEBI" id="CHEBI:60240"/>
    </cofactor>
</comment>
<gene>
    <name evidence="4 6" type="primary">menC</name>
    <name evidence="6" type="ORF">GCM10011612_04830</name>
</gene>
<feature type="binding site" evidence="4">
    <location>
        <position position="177"/>
    </location>
    <ligand>
        <name>Mg(2+)</name>
        <dbReference type="ChEBI" id="CHEBI:18420"/>
    </ligand>
</feature>
<feature type="domain" description="Mandelate racemase/muconate lactonizing enzyme C-terminal" evidence="5">
    <location>
        <begin position="124"/>
        <end position="224"/>
    </location>
</feature>
<dbReference type="SMART" id="SM00922">
    <property type="entry name" value="MR_MLE"/>
    <property type="match status" value="1"/>
</dbReference>
<comment type="pathway">
    <text evidence="4">Quinol/quinone metabolism; 1,4-dihydroxy-2-naphthoate biosynthesis; 1,4-dihydroxy-2-naphthoate from chorismate: step 4/7.</text>
</comment>
<dbReference type="SFLD" id="SFLDG00180">
    <property type="entry name" value="muconate_cycloisomerase"/>
    <property type="match status" value="1"/>
</dbReference>
<evidence type="ECO:0000256" key="3">
    <source>
        <dbReference type="ARBA" id="ARBA00023239"/>
    </source>
</evidence>
<dbReference type="HAMAP" id="MF_00470">
    <property type="entry name" value="MenC_1"/>
    <property type="match status" value="1"/>
</dbReference>
<sequence length="382" mass="40071">MGTLSSGYPGGVTPISHARIRGELDLGALRQKDRTGLLADIDRIVVWDIALTNRFRGLTRRDGVLLHGPAGWGEAAPFWDYDADASAPWLAAALETSTGIGPGGAPAPQHPVVRTHIPVNVTVPEVGEKRAREMVSASGCRTAKVKVAGRRDSMRKDIKRLEAVRDALGPEGRIRIDANGCWDLDAAARHIPILDRAAGGLEYVEQPCADVHDLAALRKRLIVPIAADESIRLSPDPLAVARLRAADLAILKVAPLGGVTRALAMAERLGLPAVVSSSLDTTIGLSEGARLAAALPVLGRACGLGTIRLLSRDVAVPSAVPVGGSLAVRAPHLSNAILGAVLAGEKTVSQWQSRFTHMLGALAARREREARDASSAVGGLPI</sequence>
<evidence type="ECO:0000256" key="4">
    <source>
        <dbReference type="HAMAP-Rule" id="MF_00470"/>
    </source>
</evidence>
<dbReference type="PANTHER" id="PTHR48073:SF2">
    <property type="entry name" value="O-SUCCINYLBENZOATE SYNTHASE"/>
    <property type="match status" value="1"/>
</dbReference>
<dbReference type="EC" id="4.2.1.113" evidence="4"/>
<name>A0A8H9H8L7_9ACTO</name>
<comment type="caution">
    <text evidence="6">The sequence shown here is derived from an EMBL/GenBank/DDBJ whole genome shotgun (WGS) entry which is preliminary data.</text>
</comment>
<feature type="active site" description="Proton acceptor" evidence="4">
    <location>
        <position position="252"/>
    </location>
</feature>
<dbReference type="InterPro" id="IPR029065">
    <property type="entry name" value="Enolase_C-like"/>
</dbReference>
<evidence type="ECO:0000313" key="7">
    <source>
        <dbReference type="Proteomes" id="UP000614239"/>
    </source>
</evidence>
<dbReference type="Gene3D" id="3.20.20.120">
    <property type="entry name" value="Enolase-like C-terminal domain"/>
    <property type="match status" value="1"/>
</dbReference>
<comment type="catalytic activity">
    <reaction evidence="4">
        <text>(1R,6R)-6-hydroxy-2-succinyl-cyclohexa-2,4-diene-1-carboxylate = 2-succinylbenzoate + H2O</text>
        <dbReference type="Rhea" id="RHEA:10196"/>
        <dbReference type="ChEBI" id="CHEBI:15377"/>
        <dbReference type="ChEBI" id="CHEBI:18325"/>
        <dbReference type="ChEBI" id="CHEBI:58689"/>
        <dbReference type="EC" id="4.2.1.113"/>
    </reaction>
</comment>
<dbReference type="InterPro" id="IPR013342">
    <property type="entry name" value="Mandelate_racemase_C"/>
</dbReference>
<dbReference type="InterPro" id="IPR010196">
    <property type="entry name" value="OSB_synthase_MenC1"/>
</dbReference>
<evidence type="ECO:0000259" key="5">
    <source>
        <dbReference type="SMART" id="SM00922"/>
    </source>
</evidence>
<dbReference type="SFLD" id="SFLDF00009">
    <property type="entry name" value="o-succinylbenzoate_synthase"/>
    <property type="match status" value="1"/>
</dbReference>
<feature type="binding site" evidence="4">
    <location>
        <position position="205"/>
    </location>
    <ligand>
        <name>Mg(2+)</name>
        <dbReference type="ChEBI" id="CHEBI:18420"/>
    </ligand>
</feature>
<dbReference type="UniPathway" id="UPA01057">
    <property type="reaction ID" value="UER00165"/>
</dbReference>
<dbReference type="Pfam" id="PF18374">
    <property type="entry name" value="Enolase_like_N"/>
    <property type="match status" value="1"/>
</dbReference>
<keyword evidence="3 4" id="KW-0456">Lyase</keyword>
<dbReference type="SUPFAM" id="SSF51604">
    <property type="entry name" value="Enolase C-terminal domain-like"/>
    <property type="match status" value="1"/>
</dbReference>
<dbReference type="Proteomes" id="UP000614239">
    <property type="component" value="Unassembled WGS sequence"/>
</dbReference>
<comment type="pathway">
    <text evidence="4">Quinol/quinone metabolism; menaquinone biosynthesis.</text>
</comment>
<dbReference type="NCBIfam" id="NF002782">
    <property type="entry name" value="PRK02901.1"/>
    <property type="match status" value="1"/>
</dbReference>
<feature type="active site" description="Proton donor" evidence="4">
    <location>
        <position position="146"/>
    </location>
</feature>
<evidence type="ECO:0000313" key="6">
    <source>
        <dbReference type="EMBL" id="GGO95909.1"/>
    </source>
</evidence>